<dbReference type="InterPro" id="IPR049730">
    <property type="entry name" value="SNF2/RAD54-like_C"/>
</dbReference>
<dbReference type="Proteomes" id="UP000241986">
    <property type="component" value="Unassembled WGS sequence"/>
</dbReference>
<evidence type="ECO:0000313" key="9">
    <source>
        <dbReference type="Proteomes" id="UP000241986"/>
    </source>
</evidence>
<feature type="domain" description="Helicase C-terminal" evidence="7">
    <location>
        <begin position="404"/>
        <end position="583"/>
    </location>
</feature>
<proteinExistence type="predicted"/>
<accession>A0A2T4N708</accession>
<keyword evidence="2" id="KW-0378">Hydrolase</keyword>
<evidence type="ECO:0000256" key="5">
    <source>
        <dbReference type="SAM" id="Coils"/>
    </source>
</evidence>
<dbReference type="InterPro" id="IPR038718">
    <property type="entry name" value="SNF2-like_sf"/>
</dbReference>
<dbReference type="RefSeq" id="WP_107682619.1">
    <property type="nucleotide sequence ID" value="NZ_CAWPJX010000017.1"/>
</dbReference>
<dbReference type="EMBL" id="PZKL01000012">
    <property type="protein sequence ID" value="PTH82625.1"/>
    <property type="molecule type" value="Genomic_DNA"/>
</dbReference>
<dbReference type="AlphaFoldDB" id="A0A2T4N708"/>
<evidence type="ECO:0000259" key="6">
    <source>
        <dbReference type="PROSITE" id="PS51192"/>
    </source>
</evidence>
<organism evidence="8 9">
    <name type="scientific">Aeromonas veronii</name>
    <dbReference type="NCBI Taxonomy" id="654"/>
    <lineage>
        <taxon>Bacteria</taxon>
        <taxon>Pseudomonadati</taxon>
        <taxon>Pseudomonadota</taxon>
        <taxon>Gammaproteobacteria</taxon>
        <taxon>Aeromonadales</taxon>
        <taxon>Aeromonadaceae</taxon>
        <taxon>Aeromonas</taxon>
    </lineage>
</organism>
<dbReference type="InterPro" id="IPR057342">
    <property type="entry name" value="DEXDc_RapA"/>
</dbReference>
<dbReference type="PANTHER" id="PTHR10799">
    <property type="entry name" value="SNF2/RAD54 HELICASE FAMILY"/>
    <property type="match status" value="1"/>
</dbReference>
<dbReference type="SUPFAM" id="SSF52540">
    <property type="entry name" value="P-loop containing nucleoside triphosphate hydrolases"/>
    <property type="match status" value="2"/>
</dbReference>
<dbReference type="Gene3D" id="3.40.50.300">
    <property type="entry name" value="P-loop containing nucleotide triphosphate hydrolases"/>
    <property type="match status" value="1"/>
</dbReference>
<dbReference type="PROSITE" id="PS51192">
    <property type="entry name" value="HELICASE_ATP_BIND_1"/>
    <property type="match status" value="1"/>
</dbReference>
<evidence type="ECO:0000256" key="1">
    <source>
        <dbReference type="ARBA" id="ARBA00022741"/>
    </source>
</evidence>
<keyword evidence="5" id="KW-0175">Coiled coil</keyword>
<reference evidence="8 9" key="1">
    <citation type="submission" date="2018-03" db="EMBL/GenBank/DDBJ databases">
        <title>Aeromonas veronii whole genome sequencing and analysis.</title>
        <authorList>
            <person name="Xie H."/>
            <person name="Liu T."/>
            <person name="Wang K."/>
        </authorList>
    </citation>
    <scope>NUCLEOTIDE SEQUENCE [LARGE SCALE GENOMIC DNA]</scope>
    <source>
        <strain evidence="8 9">XH.VA.1</strain>
    </source>
</reference>
<dbReference type="InterPro" id="IPR014001">
    <property type="entry name" value="Helicase_ATP-bd"/>
</dbReference>
<name>A0A2T4N708_AERVE</name>
<dbReference type="SMART" id="SM00490">
    <property type="entry name" value="HELICc"/>
    <property type="match status" value="1"/>
</dbReference>
<keyword evidence="4" id="KW-0067">ATP-binding</keyword>
<feature type="coiled-coil region" evidence="5">
    <location>
        <begin position="860"/>
        <end position="903"/>
    </location>
</feature>
<evidence type="ECO:0000256" key="4">
    <source>
        <dbReference type="ARBA" id="ARBA00022840"/>
    </source>
</evidence>
<dbReference type="PROSITE" id="PS51194">
    <property type="entry name" value="HELICASE_CTER"/>
    <property type="match status" value="1"/>
</dbReference>
<dbReference type="GO" id="GO:0016787">
    <property type="term" value="F:hydrolase activity"/>
    <property type="evidence" value="ECO:0007669"/>
    <property type="project" value="UniProtKB-KW"/>
</dbReference>
<keyword evidence="1" id="KW-0547">Nucleotide-binding</keyword>
<gene>
    <name evidence="8" type="ORF">DAA48_04545</name>
</gene>
<comment type="caution">
    <text evidence="8">The sequence shown here is derived from an EMBL/GenBank/DDBJ whole genome shotgun (WGS) entry which is preliminary data.</text>
</comment>
<dbReference type="GO" id="GO:0005524">
    <property type="term" value="F:ATP binding"/>
    <property type="evidence" value="ECO:0007669"/>
    <property type="project" value="UniProtKB-KW"/>
</dbReference>
<keyword evidence="3 8" id="KW-0347">Helicase</keyword>
<evidence type="ECO:0000256" key="3">
    <source>
        <dbReference type="ARBA" id="ARBA00022806"/>
    </source>
</evidence>
<dbReference type="InterPro" id="IPR027417">
    <property type="entry name" value="P-loop_NTPase"/>
</dbReference>
<evidence type="ECO:0000313" key="8">
    <source>
        <dbReference type="EMBL" id="PTH82625.1"/>
    </source>
</evidence>
<dbReference type="Gene3D" id="3.40.50.10810">
    <property type="entry name" value="Tandem AAA-ATPase domain"/>
    <property type="match status" value="1"/>
</dbReference>
<dbReference type="GO" id="GO:0004386">
    <property type="term" value="F:helicase activity"/>
    <property type="evidence" value="ECO:0007669"/>
    <property type="project" value="UniProtKB-KW"/>
</dbReference>
<evidence type="ECO:0000256" key="2">
    <source>
        <dbReference type="ARBA" id="ARBA00022801"/>
    </source>
</evidence>
<dbReference type="InterPro" id="IPR000330">
    <property type="entry name" value="SNF2_N"/>
</dbReference>
<dbReference type="SMART" id="SM00487">
    <property type="entry name" value="DEXDc"/>
    <property type="match status" value="1"/>
</dbReference>
<dbReference type="Pfam" id="PF00271">
    <property type="entry name" value="Helicase_C"/>
    <property type="match status" value="1"/>
</dbReference>
<sequence>MTFYSPHQQAWLAHYMTLEGKAEESLTKTMAGAKVDMNPHQIEAAMFALASPLSNGVILADEVGLGKTIEASLVLAQKWAERRRKLLLIAPATLRKQWSQELEEKFSLPSFIMEAKSFNEAKKAGIANPFDMESAFGQPAICICSYEFAARKSLELQRVPWDLVVMDEAHKLRNIYKNDGAKTAKVLDNALMGIKKVLLSATPLQNSMLELYGLVSVIDPYFFGDLPSFKARYGRQQLEQVELAMLRTRLSKVCNRTLRRQVQEEGGISFTRRYSMTEDYRPSAQEEQLYRQVSEYLQREDLLAIKSGARHLVTLVIRKILASSSHAIQGTLQTMIARLEQKLPLLDALEDYENFSDLQDEEGIGDEELIDPQALQAEIDLLKDFQGLASSISNNAKADALVRVLERAFEKTAELGGSRKAVIFTESVRTQTWLAEMLATQGYDGQIVMLNGSNSDSVSKQIYRDWLERHRGSSRVSGSKTADMKAALVEKFRDDATLMICTEAGAEGINLQFCSLLINYDLPWNPQRVEQRIGRVHRYGQKNDVVVVNFINKGNRADERVFELLSQKFQLFEGVFGASDEVLGSIESGVDIERRIHDIYQRCRSDAQIESEFNALQEELREHLEAKNSDTRRSLFEHFDADVVRRLNLRRGKTTAELTAYQQKMLLLARMTLQGNGDFSESMDGFVWLGNKYNLNWQNAEIEEGEFFRPHDGLGAALIEQAKTAPLPPVALQFVYERSPDQGQWVDVKEQIGNSGLLKVIKVSIESEAQRREQLLLLATNHDGEQLHAETVERLLQLPLAQAPLVIPEPDVSALLDLQQTLLGDFQREVERDNETYYGEEVEKLERWSEDKRIALDLRIKQLDLEIKEARKSSRQLTSLQEKMEAKRALKQLERERDNAMLHYYEEKKLIEQEEDRLLEEVEARLATETRVTELFAVTWQIVANECEAAA</sequence>
<protein>
    <submittedName>
        <fullName evidence="8">Helicase SNF2</fullName>
    </submittedName>
</protein>
<dbReference type="Pfam" id="PF00176">
    <property type="entry name" value="SNF2-rel_dom"/>
    <property type="match status" value="1"/>
</dbReference>
<evidence type="ECO:0000259" key="7">
    <source>
        <dbReference type="PROSITE" id="PS51194"/>
    </source>
</evidence>
<dbReference type="InterPro" id="IPR001650">
    <property type="entry name" value="Helicase_C-like"/>
</dbReference>
<feature type="domain" description="Helicase ATP-binding" evidence="6">
    <location>
        <begin position="48"/>
        <end position="221"/>
    </location>
</feature>
<dbReference type="CDD" id="cd18793">
    <property type="entry name" value="SF2_C_SNF"/>
    <property type="match status" value="1"/>
</dbReference>
<dbReference type="CDD" id="cd18011">
    <property type="entry name" value="DEXDc_RapA"/>
    <property type="match status" value="1"/>
</dbReference>